<feature type="domain" description="Toprim" evidence="15">
    <location>
        <begin position="525"/>
        <end position="639"/>
    </location>
</feature>
<feature type="compositionally biased region" description="Basic residues" evidence="14">
    <location>
        <begin position="1306"/>
        <end position="1319"/>
    </location>
</feature>
<gene>
    <name evidence="17" type="ORF">HKI87_19g89310</name>
</gene>
<dbReference type="InterPro" id="IPR014721">
    <property type="entry name" value="Ribsml_uS5_D2-typ_fold_subgr"/>
</dbReference>
<evidence type="ECO:0000256" key="13">
    <source>
        <dbReference type="RuleBase" id="RU362094"/>
    </source>
</evidence>
<evidence type="ECO:0000259" key="16">
    <source>
        <dbReference type="PROSITE" id="PS52040"/>
    </source>
</evidence>
<name>A0AAX4PNC3_9CHLO</name>
<dbReference type="FunFam" id="3.30.565.10:FF:000004">
    <property type="entry name" value="DNA topoisomerase 2"/>
    <property type="match status" value="1"/>
</dbReference>
<dbReference type="EMBL" id="CP151519">
    <property type="protein sequence ID" value="WZN67356.1"/>
    <property type="molecule type" value="Genomic_DNA"/>
</dbReference>
<feature type="region of interest" description="Disordered" evidence="14">
    <location>
        <begin position="1304"/>
        <end position="1435"/>
    </location>
</feature>
<dbReference type="CDD" id="cd16930">
    <property type="entry name" value="HATPase_TopII-like"/>
    <property type="match status" value="1"/>
</dbReference>
<dbReference type="InterPro" id="IPR013757">
    <property type="entry name" value="Topo_IIA_A_a_sf"/>
</dbReference>
<feature type="compositionally biased region" description="Basic residues" evidence="14">
    <location>
        <begin position="43"/>
        <end position="55"/>
    </location>
</feature>
<dbReference type="Gene3D" id="3.40.50.670">
    <property type="match status" value="1"/>
</dbReference>
<dbReference type="GO" id="GO:0003918">
    <property type="term" value="F:DNA topoisomerase type II (double strand cut, ATP-hydrolyzing) activity"/>
    <property type="evidence" value="ECO:0007669"/>
    <property type="project" value="UniProtKB-UniRule"/>
</dbReference>
<evidence type="ECO:0000256" key="2">
    <source>
        <dbReference type="ARBA" id="ARBA00001913"/>
    </source>
</evidence>
<dbReference type="Gene3D" id="3.30.565.10">
    <property type="entry name" value="Histidine kinase-like ATPase, C-terminal domain"/>
    <property type="match status" value="1"/>
</dbReference>
<dbReference type="GO" id="GO:0046872">
    <property type="term" value="F:metal ion binding"/>
    <property type="evidence" value="ECO:0007669"/>
    <property type="project" value="UniProtKB-KW"/>
</dbReference>
<dbReference type="Gene3D" id="3.30.1360.40">
    <property type="match status" value="1"/>
</dbReference>
<dbReference type="SMART" id="SM00434">
    <property type="entry name" value="TOP4c"/>
    <property type="match status" value="1"/>
</dbReference>
<dbReference type="CDD" id="cd00187">
    <property type="entry name" value="TOP4c"/>
    <property type="match status" value="1"/>
</dbReference>
<accession>A0AAX4PNC3</accession>
<evidence type="ECO:0000259" key="15">
    <source>
        <dbReference type="PROSITE" id="PS50880"/>
    </source>
</evidence>
<feature type="region of interest" description="Disordered" evidence="14">
    <location>
        <begin position="1154"/>
        <end position="1182"/>
    </location>
</feature>
<dbReference type="PANTHER" id="PTHR10169:SF38">
    <property type="entry name" value="DNA TOPOISOMERASE 2"/>
    <property type="match status" value="1"/>
</dbReference>
<keyword evidence="8" id="KW-0460">Magnesium</keyword>
<organism evidence="17 18">
    <name type="scientific">Chloropicon roscoffensis</name>
    <dbReference type="NCBI Taxonomy" id="1461544"/>
    <lineage>
        <taxon>Eukaryota</taxon>
        <taxon>Viridiplantae</taxon>
        <taxon>Chlorophyta</taxon>
        <taxon>Chloropicophyceae</taxon>
        <taxon>Chloropicales</taxon>
        <taxon>Chloropicaceae</taxon>
        <taxon>Chloropicon</taxon>
    </lineage>
</organism>
<dbReference type="SMART" id="SM00433">
    <property type="entry name" value="TOP2c"/>
    <property type="match status" value="1"/>
</dbReference>
<evidence type="ECO:0000256" key="5">
    <source>
        <dbReference type="ARBA" id="ARBA00022723"/>
    </source>
</evidence>
<dbReference type="FunFam" id="3.90.199.10:FF:000002">
    <property type="entry name" value="DNA topoisomerase 2"/>
    <property type="match status" value="1"/>
</dbReference>
<evidence type="ECO:0000256" key="3">
    <source>
        <dbReference type="ARBA" id="ARBA00001946"/>
    </source>
</evidence>
<dbReference type="FunFam" id="3.30.1490.30:FF:000001">
    <property type="entry name" value="DNA topoisomerase 2"/>
    <property type="match status" value="1"/>
</dbReference>
<dbReference type="Pfam" id="PF00521">
    <property type="entry name" value="DNA_topoisoIV"/>
    <property type="match status" value="1"/>
</dbReference>
<dbReference type="GO" id="GO:0006265">
    <property type="term" value="P:DNA topological change"/>
    <property type="evidence" value="ECO:0007669"/>
    <property type="project" value="UniProtKB-UniRule"/>
</dbReference>
<keyword evidence="9 12" id="KW-0799">Topoisomerase</keyword>
<dbReference type="PROSITE" id="PS52040">
    <property type="entry name" value="TOPO_IIA"/>
    <property type="match status" value="1"/>
</dbReference>
<evidence type="ECO:0000256" key="11">
    <source>
        <dbReference type="ARBA" id="ARBA00023235"/>
    </source>
</evidence>
<dbReference type="GO" id="GO:0005524">
    <property type="term" value="F:ATP binding"/>
    <property type="evidence" value="ECO:0007669"/>
    <property type="project" value="UniProtKB-UniRule"/>
</dbReference>
<comment type="subunit">
    <text evidence="13">Homodimer.</text>
</comment>
<dbReference type="InterPro" id="IPR031660">
    <property type="entry name" value="TOPRIM_C"/>
</dbReference>
<feature type="active site" description="O-(5'-phospho-DNA)-tyrosine intermediate" evidence="12">
    <location>
        <position position="863"/>
    </location>
</feature>
<dbReference type="InterPro" id="IPR013759">
    <property type="entry name" value="Topo_IIA_B_C"/>
</dbReference>
<dbReference type="InterPro" id="IPR050634">
    <property type="entry name" value="DNA_Topoisomerase_II"/>
</dbReference>
<dbReference type="GO" id="GO:0000712">
    <property type="term" value="P:resolution of meiotic recombination intermediates"/>
    <property type="evidence" value="ECO:0007669"/>
    <property type="project" value="TreeGrafter"/>
</dbReference>
<dbReference type="SUPFAM" id="SSF56719">
    <property type="entry name" value="Type II DNA topoisomerase"/>
    <property type="match status" value="1"/>
</dbReference>
<dbReference type="Pfam" id="PF02518">
    <property type="entry name" value="HATPase_c"/>
    <property type="match status" value="1"/>
</dbReference>
<keyword evidence="7 13" id="KW-0067">ATP-binding</keyword>
<dbReference type="InterPro" id="IPR013758">
    <property type="entry name" value="Topo_IIA_A/C_ab"/>
</dbReference>
<evidence type="ECO:0000256" key="9">
    <source>
        <dbReference type="ARBA" id="ARBA00023029"/>
    </source>
</evidence>
<evidence type="ECO:0000256" key="8">
    <source>
        <dbReference type="ARBA" id="ARBA00022842"/>
    </source>
</evidence>
<keyword evidence="6 13" id="KW-0547">Nucleotide-binding</keyword>
<dbReference type="Pfam" id="PF00204">
    <property type="entry name" value="DNA_gyraseB"/>
    <property type="match status" value="1"/>
</dbReference>
<comment type="cofactor">
    <cofactor evidence="2">
        <name>Ca(2+)</name>
        <dbReference type="ChEBI" id="CHEBI:29108"/>
    </cofactor>
</comment>
<dbReference type="FunFam" id="3.30.1360.40:FF:000003">
    <property type="entry name" value="DNA topoisomerase 2"/>
    <property type="match status" value="1"/>
</dbReference>
<keyword evidence="10 12" id="KW-0238">DNA-binding</keyword>
<feature type="compositionally biased region" description="Basic residues" evidence="14">
    <location>
        <begin position="1389"/>
        <end position="1402"/>
    </location>
</feature>
<evidence type="ECO:0000256" key="7">
    <source>
        <dbReference type="ARBA" id="ARBA00022840"/>
    </source>
</evidence>
<dbReference type="InterPro" id="IPR003594">
    <property type="entry name" value="HATPase_dom"/>
</dbReference>
<evidence type="ECO:0000256" key="10">
    <source>
        <dbReference type="ARBA" id="ARBA00023125"/>
    </source>
</evidence>
<feature type="compositionally biased region" description="Acidic residues" evidence="14">
    <location>
        <begin position="1409"/>
        <end position="1435"/>
    </location>
</feature>
<dbReference type="InterPro" id="IPR018522">
    <property type="entry name" value="TopoIIA_CS"/>
</dbReference>
<dbReference type="PROSITE" id="PS50880">
    <property type="entry name" value="TOPRIM"/>
    <property type="match status" value="1"/>
</dbReference>
<protein>
    <recommendedName>
        <fullName evidence="13">DNA topoisomerase 2</fullName>
        <ecNumber evidence="13">5.6.2.2</ecNumber>
    </recommendedName>
</protein>
<evidence type="ECO:0000256" key="6">
    <source>
        <dbReference type="ARBA" id="ARBA00022741"/>
    </source>
</evidence>
<dbReference type="CDD" id="cd03481">
    <property type="entry name" value="TopoIIA_Trans_ScTopoIIA"/>
    <property type="match status" value="1"/>
</dbReference>
<comment type="cofactor">
    <cofactor evidence="3">
        <name>Mg(2+)</name>
        <dbReference type="ChEBI" id="CHEBI:18420"/>
    </cofactor>
</comment>
<dbReference type="Gene3D" id="1.10.268.10">
    <property type="entry name" value="Topoisomerase, domain 3"/>
    <property type="match status" value="1"/>
</dbReference>
<comment type="similarity">
    <text evidence="4 13">Belongs to the type II topoisomerase family.</text>
</comment>
<sequence>MAAVYEDDCDFDFVVDEEEDVDFIVSPKKTKTKKQSATTNAGKGKKKKPTAKGRKVLGEKTNKVDAEIDDEGDIDGAGAAHGDGKSIEDTYQKLSQLEHILLRPDTYVGSIERQNQQVWVLKDDAACHSGDGDSAPLGFAYKNIEFVPGLYKIFDEILVNACDHSVRDKTMDALRVDFDEEEGTVRVYNNGKGIPVEMHKGEGVHVPELIFGHLLTSSNYDDGEKKLTGGRNGYGSKLTNIFSKEFVIETCDGKGSGKRYRQVFTDNMREIGKPEITKCLKKENWTCVSFRPDLEKFGISSLRDTDTISLMKKRVVDAAGCLAKRKVKVFLNGSQLPIKSFQDYVNLYIGKPGEEGSLPRVYEKVNDRWEVCATVATEGSYNQVSFVNSICTLKGGTHADSVANGLCDKLMATKTLKKHKKLKRAMVKNHVWVFVNAMIENPTFDSQTKENLTLKVSAFGSKCDMSDSFVKKFEKTGVVEMILNFLDFKDNKQLKKQDGSKKTRLTGIPKLDDANDAGGRNSQHCTLILTEGDSAKALAVSGLSVVGRDRYGVFPLRGKLLNVRDASADQVMKNQEITYLKQILGLQHGKKYDDVKSLRYGHLMIMTDQDHDGSHIKGLVINFMHHFFPSLVKMPGFMVEFVTPIVKATRNAGKDVKVFYTLPQYEAWKEQSAGEKGWKTKYYKGLGTSTAKEAKEYFADLQINTKNFTYECEEDGRLIEMVFSKKHVDDRKRWLNSFQPGTFLDHNCSEIPYKDFINKELILFSRADLERSIPCVLDGFKPGQRKIMYCGFKRNLKSDIKVAQFAGYVSEHSAYHHGEQSLASTIVGLAQDFVGSNNVNLLYPSGQFGTRLQGGKDSASPRYIYTRLGPMARSMFREEDDRLLEYLDEDGQSIEPEWYLPVLPLVLLNGADGIGTGWSTSIPNYNPRDVAENVRRYIRGQEMQPMVPWYKGFDGQIQRVVGRNAAADKGESFSVSGAVNIIDERTIEIVELPLRKWTQDYKEFLEGLMKPVKKDQAPFITDYKEYHTDSTVHFIVTMPEQNLELAQQQGIHKTFKLLGTISTTNMHLFDSDGLIRRYSSPEEIVQEFCGKRLEFYQRRKDAMLADEEEQMRRLDNKVRFILMVVEGELVISNRKKADIEQDLDALGFDRLKKSAKRGKGSSQNDEDDDLEEGGSSKSKQPAGQKVSYDYLLSMPLWSLSLEKVQELQNEYEGKRDCVAKIKGTDPKDMWLSDIDHLEETLEVCEVEEAKLKAELEEQQERARTGKAAKGGRGAKGKAAKGKAAAVPKKMPAGVAVAPPVVEVKAPSKRAKAAPAKKKITQVDSDSEEDFMPSLMERLAAKSGSSALGLSKTTSSAPKRKQMSKRTDETDSPSPQPKTKTVRKVSPVTMKKKAVTSRAKPKKAAVILSESEEEDFDSDFDSDALCDDGSDSDFEM</sequence>
<evidence type="ECO:0000256" key="4">
    <source>
        <dbReference type="ARBA" id="ARBA00011080"/>
    </source>
</evidence>
<dbReference type="PRINTS" id="PR01158">
    <property type="entry name" value="TOPISMRASEII"/>
</dbReference>
<dbReference type="Proteomes" id="UP001472866">
    <property type="component" value="Chromosome 19"/>
</dbReference>
<evidence type="ECO:0000256" key="12">
    <source>
        <dbReference type="PROSITE-ProRule" id="PRU01384"/>
    </source>
</evidence>
<evidence type="ECO:0000313" key="18">
    <source>
        <dbReference type="Proteomes" id="UP001472866"/>
    </source>
</evidence>
<proteinExistence type="inferred from homology"/>
<dbReference type="InterPro" id="IPR001241">
    <property type="entry name" value="Topo_IIA"/>
</dbReference>
<dbReference type="Gene3D" id="3.30.1490.30">
    <property type="match status" value="1"/>
</dbReference>
<dbReference type="SUPFAM" id="SSF55874">
    <property type="entry name" value="ATPase domain of HSP90 chaperone/DNA topoisomerase II/histidine kinase"/>
    <property type="match status" value="1"/>
</dbReference>
<feature type="region of interest" description="Disordered" evidence="14">
    <location>
        <begin position="26"/>
        <end position="62"/>
    </location>
</feature>
<dbReference type="EC" id="5.6.2.2" evidence="13"/>
<dbReference type="InterPro" id="IPR013760">
    <property type="entry name" value="Topo_IIA-like_dom_sf"/>
</dbReference>
<reference evidence="17 18" key="1">
    <citation type="submission" date="2024-03" db="EMBL/GenBank/DDBJ databases">
        <title>Complete genome sequence of the green alga Chloropicon roscoffensis RCC1871.</title>
        <authorList>
            <person name="Lemieux C."/>
            <person name="Pombert J.-F."/>
            <person name="Otis C."/>
            <person name="Turmel M."/>
        </authorList>
    </citation>
    <scope>NUCLEOTIDE SEQUENCE [LARGE SCALE GENOMIC DNA]</scope>
    <source>
        <strain evidence="17 18">RCC1871</strain>
    </source>
</reference>
<dbReference type="GO" id="GO:0003677">
    <property type="term" value="F:DNA binding"/>
    <property type="evidence" value="ECO:0007669"/>
    <property type="project" value="UniProtKB-UniRule"/>
</dbReference>
<keyword evidence="11 12" id="KW-0413">Isomerase</keyword>
<keyword evidence="18" id="KW-1185">Reference proteome</keyword>
<dbReference type="GO" id="GO:0000819">
    <property type="term" value="P:sister chromatid segregation"/>
    <property type="evidence" value="ECO:0007669"/>
    <property type="project" value="TreeGrafter"/>
</dbReference>
<feature type="compositionally biased region" description="Low complexity" evidence="14">
    <location>
        <begin position="1340"/>
        <end position="1356"/>
    </location>
</feature>
<comment type="catalytic activity">
    <reaction evidence="1 12 13">
        <text>ATP-dependent breakage, passage and rejoining of double-stranded DNA.</text>
        <dbReference type="EC" id="5.6.2.2"/>
    </reaction>
</comment>
<dbReference type="InterPro" id="IPR020568">
    <property type="entry name" value="Ribosomal_Su5_D2-typ_SF"/>
</dbReference>
<dbReference type="InterPro" id="IPR013506">
    <property type="entry name" value="Topo_IIA_bsu_dom2"/>
</dbReference>
<dbReference type="InterPro" id="IPR036890">
    <property type="entry name" value="HATPase_C_sf"/>
</dbReference>
<evidence type="ECO:0000256" key="14">
    <source>
        <dbReference type="SAM" id="MobiDB-lite"/>
    </source>
</evidence>
<dbReference type="PROSITE" id="PS00177">
    <property type="entry name" value="TOPOISOMERASE_II"/>
    <property type="match status" value="1"/>
</dbReference>
<dbReference type="InterPro" id="IPR001154">
    <property type="entry name" value="TopoII_euk"/>
</dbReference>
<dbReference type="SUPFAM" id="SSF54211">
    <property type="entry name" value="Ribosomal protein S5 domain 2-like"/>
    <property type="match status" value="1"/>
</dbReference>
<evidence type="ECO:0000313" key="17">
    <source>
        <dbReference type="EMBL" id="WZN67356.1"/>
    </source>
</evidence>
<dbReference type="InterPro" id="IPR006171">
    <property type="entry name" value="TOPRIM_dom"/>
</dbReference>
<feature type="domain" description="Topo IIA-type catalytic" evidence="16">
    <location>
        <begin position="773"/>
        <end position="1234"/>
    </location>
</feature>
<dbReference type="FunFam" id="3.40.50.670:FF:000001">
    <property type="entry name" value="DNA topoisomerase 2"/>
    <property type="match status" value="2"/>
</dbReference>
<keyword evidence="5" id="KW-0479">Metal-binding</keyword>
<comment type="function">
    <text evidence="13">Control of topological states of DNA by transient breakage and subsequent rejoining of DNA strands. Topoisomerase II makes double-strand breaks.</text>
</comment>
<dbReference type="GO" id="GO:0005634">
    <property type="term" value="C:nucleus"/>
    <property type="evidence" value="ECO:0007669"/>
    <property type="project" value="TreeGrafter"/>
</dbReference>
<dbReference type="Pfam" id="PF16898">
    <property type="entry name" value="TOPRIM_C"/>
    <property type="match status" value="1"/>
</dbReference>
<dbReference type="FunFam" id="3.30.230.10:FF:000008">
    <property type="entry name" value="DNA topoisomerase 2"/>
    <property type="match status" value="1"/>
</dbReference>
<dbReference type="PRINTS" id="PR00418">
    <property type="entry name" value="TPI2FAMILY"/>
</dbReference>
<feature type="region of interest" description="Disordered" evidence="14">
    <location>
        <begin position="1260"/>
        <end position="1289"/>
    </location>
</feature>
<dbReference type="CDD" id="cd03365">
    <property type="entry name" value="TOPRIM_TopoIIA"/>
    <property type="match status" value="1"/>
</dbReference>
<dbReference type="Gene3D" id="3.30.230.10">
    <property type="match status" value="1"/>
</dbReference>
<dbReference type="PANTHER" id="PTHR10169">
    <property type="entry name" value="DNA TOPOISOMERASE/GYRASE"/>
    <property type="match status" value="1"/>
</dbReference>
<dbReference type="InterPro" id="IPR002205">
    <property type="entry name" value="Topo_IIA_dom_A"/>
</dbReference>
<dbReference type="Gene3D" id="3.90.199.10">
    <property type="entry name" value="Topoisomerase II, domain 5"/>
    <property type="match status" value="1"/>
</dbReference>
<dbReference type="InterPro" id="IPR034157">
    <property type="entry name" value="TOPRIM_TopoII"/>
</dbReference>
<evidence type="ECO:0000256" key="1">
    <source>
        <dbReference type="ARBA" id="ARBA00000185"/>
    </source>
</evidence>